<dbReference type="Gene3D" id="1.25.40.10">
    <property type="entry name" value="Tetratricopeptide repeat domain"/>
    <property type="match status" value="1"/>
</dbReference>
<name>A0A448YMI0_BRENA</name>
<protein>
    <submittedName>
        <fullName evidence="3">DEKNAAC103132</fullName>
    </submittedName>
</protein>
<gene>
    <name evidence="3" type="ORF">BRENAR_LOCUS2842</name>
</gene>
<dbReference type="EMBL" id="CAACVR010000018">
    <property type="protein sequence ID" value="VEU22110.1"/>
    <property type="molecule type" value="Genomic_DNA"/>
</dbReference>
<evidence type="ECO:0000256" key="1">
    <source>
        <dbReference type="ARBA" id="ARBA00022803"/>
    </source>
</evidence>
<dbReference type="STRING" id="13370.A0A448YMI0"/>
<feature type="compositionally biased region" description="Low complexity" evidence="2">
    <location>
        <begin position="192"/>
        <end position="203"/>
    </location>
</feature>
<keyword evidence="1" id="KW-0802">TPR repeat</keyword>
<dbReference type="AlphaFoldDB" id="A0A448YMI0"/>
<evidence type="ECO:0000313" key="3">
    <source>
        <dbReference type="EMBL" id="VEU22110.1"/>
    </source>
</evidence>
<reference evidence="3 4" key="1">
    <citation type="submission" date="2018-12" db="EMBL/GenBank/DDBJ databases">
        <authorList>
            <person name="Tiukova I."/>
            <person name="Dainat J."/>
        </authorList>
    </citation>
    <scope>NUCLEOTIDE SEQUENCE [LARGE SCALE GENOMIC DNA]</scope>
</reference>
<accession>A0A448YMI0</accession>
<evidence type="ECO:0000256" key="2">
    <source>
        <dbReference type="SAM" id="MobiDB-lite"/>
    </source>
</evidence>
<keyword evidence="4" id="KW-1185">Reference proteome</keyword>
<dbReference type="InterPro" id="IPR051966">
    <property type="entry name" value="RPAP3"/>
</dbReference>
<evidence type="ECO:0000313" key="4">
    <source>
        <dbReference type="Proteomes" id="UP000290900"/>
    </source>
</evidence>
<dbReference type="SMART" id="SM00028">
    <property type="entry name" value="TPR"/>
    <property type="match status" value="3"/>
</dbReference>
<dbReference type="OrthoDB" id="10250354at2759"/>
<proteinExistence type="predicted"/>
<dbReference type="PANTHER" id="PTHR46423:SF1">
    <property type="entry name" value="RNA POLYMERASE II-ASSOCIATED PROTEIN 3"/>
    <property type="match status" value="1"/>
</dbReference>
<feature type="region of interest" description="Disordered" evidence="2">
    <location>
        <begin position="178"/>
        <end position="203"/>
    </location>
</feature>
<dbReference type="Proteomes" id="UP000290900">
    <property type="component" value="Unassembled WGS sequence"/>
</dbReference>
<dbReference type="PANTHER" id="PTHR46423">
    <property type="entry name" value="RNA POLYMERASE II-ASSOCIATED PROTEIN 3"/>
    <property type="match status" value="1"/>
</dbReference>
<dbReference type="InterPro" id="IPR011990">
    <property type="entry name" value="TPR-like_helical_dom_sf"/>
</dbReference>
<organism evidence="3 4">
    <name type="scientific">Brettanomyces naardenensis</name>
    <name type="common">Yeast</name>
    <dbReference type="NCBI Taxonomy" id="13370"/>
    <lineage>
        <taxon>Eukaryota</taxon>
        <taxon>Fungi</taxon>
        <taxon>Dikarya</taxon>
        <taxon>Ascomycota</taxon>
        <taxon>Saccharomycotina</taxon>
        <taxon>Pichiomycetes</taxon>
        <taxon>Pichiales</taxon>
        <taxon>Pichiaceae</taxon>
        <taxon>Brettanomyces</taxon>
    </lineage>
</organism>
<dbReference type="SUPFAM" id="SSF48452">
    <property type="entry name" value="TPR-like"/>
    <property type="match status" value="1"/>
</dbReference>
<dbReference type="InterPro" id="IPR019734">
    <property type="entry name" value="TPR_rpt"/>
</dbReference>
<dbReference type="GO" id="GO:0101031">
    <property type="term" value="C:protein folding chaperone complex"/>
    <property type="evidence" value="ECO:0007669"/>
    <property type="project" value="TreeGrafter"/>
</dbReference>
<dbReference type="InParanoid" id="A0A448YMI0"/>
<sequence>MSSLDELKQLGREAFSANQYLKAVDIYTDAIHRYGGSPVLYSNRAMSQIKLQNWPRALSDCNSGLAITNDDVKIHVKLLWRKAVCLSKLRRLDEAERALLEAKNLEPNNVTVNKELDVVRQKIHESNGMVELEIKDVDRLPAEFSKLDPTVANEVDPDAMDLDEELSKIDGVSLPKAKKPTTFSATIPSPAPSSSSSSSSKFPSHPSVYFLSTLSKKVTPADQVDYYTYVLGLDSSIYESVYKSTGVNADFLVFYVDAALNDLESPNPRFSAKIARDIDLFTRLPRFVLTSMYVSSAKSNKLLQLIQQSSGVDLHNAWR</sequence>